<evidence type="ECO:0000256" key="2">
    <source>
        <dbReference type="ARBA" id="ARBA00022748"/>
    </source>
</evidence>
<keyword evidence="4" id="KW-1015">Disulfide bond</keyword>
<comment type="subcellular location">
    <subcellularLocation>
        <location evidence="1">Cell envelope</location>
    </subcellularLocation>
</comment>
<dbReference type="SUPFAM" id="SSF52833">
    <property type="entry name" value="Thioredoxin-like"/>
    <property type="match status" value="1"/>
</dbReference>
<evidence type="ECO:0000256" key="3">
    <source>
        <dbReference type="ARBA" id="ARBA00022968"/>
    </source>
</evidence>
<dbReference type="InterPro" id="IPR013766">
    <property type="entry name" value="Thioredoxin_domain"/>
</dbReference>
<proteinExistence type="predicted"/>
<organism evidence="8 9">
    <name type="scientific">Acidipropionibacterium jensenii</name>
    <dbReference type="NCBI Taxonomy" id="1749"/>
    <lineage>
        <taxon>Bacteria</taxon>
        <taxon>Bacillati</taxon>
        <taxon>Actinomycetota</taxon>
        <taxon>Actinomycetes</taxon>
        <taxon>Propionibacteriales</taxon>
        <taxon>Propionibacteriaceae</taxon>
        <taxon>Acidipropionibacterium</taxon>
    </lineage>
</organism>
<dbReference type="KEGG" id="aji:C0Z10_01630"/>
<keyword evidence="3" id="KW-0735">Signal-anchor</keyword>
<evidence type="ECO:0000256" key="5">
    <source>
        <dbReference type="ARBA" id="ARBA00023284"/>
    </source>
</evidence>
<evidence type="ECO:0000256" key="4">
    <source>
        <dbReference type="ARBA" id="ARBA00023157"/>
    </source>
</evidence>
<reference evidence="9" key="1">
    <citation type="submission" date="2017-12" db="EMBL/GenBank/DDBJ databases">
        <title>Whole genome sequencing of Acidipropionibacterium jensenii strains JS279 and JS280.</title>
        <authorList>
            <person name="Deptula P."/>
            <person name="Laine P."/>
            <person name="Smolander O.-P."/>
            <person name="Paulin L."/>
            <person name="Auvinen P."/>
            <person name="Varmanen P."/>
        </authorList>
    </citation>
    <scope>NUCLEOTIDE SEQUENCE [LARGE SCALE GENOMIC DNA]</scope>
    <source>
        <strain evidence="9">JS280</strain>
    </source>
</reference>
<evidence type="ECO:0000256" key="6">
    <source>
        <dbReference type="SAM" id="MobiDB-lite"/>
    </source>
</evidence>
<evidence type="ECO:0000313" key="8">
    <source>
        <dbReference type="EMBL" id="AZZ38661.1"/>
    </source>
</evidence>
<dbReference type="GO" id="GO:0017004">
    <property type="term" value="P:cytochrome complex assembly"/>
    <property type="evidence" value="ECO:0007669"/>
    <property type="project" value="UniProtKB-KW"/>
</dbReference>
<protein>
    <submittedName>
        <fullName evidence="8">TlpA family protein disulfide reductase</fullName>
    </submittedName>
</protein>
<accession>A0A3Q9UI28</accession>
<feature type="region of interest" description="Disordered" evidence="6">
    <location>
        <begin position="1"/>
        <end position="21"/>
    </location>
</feature>
<keyword evidence="2" id="KW-0201">Cytochrome c-type biogenesis</keyword>
<dbReference type="PANTHER" id="PTHR42852:SF6">
    <property type="entry name" value="THIOL:DISULFIDE INTERCHANGE PROTEIN DSBE"/>
    <property type="match status" value="1"/>
</dbReference>
<keyword evidence="3" id="KW-0812">Transmembrane</keyword>
<name>A0A3Q9UI28_9ACTN</name>
<dbReference type="GO" id="GO:0030313">
    <property type="term" value="C:cell envelope"/>
    <property type="evidence" value="ECO:0007669"/>
    <property type="project" value="UniProtKB-SubCell"/>
</dbReference>
<dbReference type="InterPro" id="IPR050553">
    <property type="entry name" value="Thioredoxin_ResA/DsbE_sf"/>
</dbReference>
<dbReference type="RefSeq" id="WP_097798259.1">
    <property type="nucleotide sequence ID" value="NZ_CP025570.1"/>
</dbReference>
<dbReference type="AlphaFoldDB" id="A0A3Q9UI28"/>
<dbReference type="InterPro" id="IPR013740">
    <property type="entry name" value="Redoxin"/>
</dbReference>
<evidence type="ECO:0000256" key="1">
    <source>
        <dbReference type="ARBA" id="ARBA00004196"/>
    </source>
</evidence>
<feature type="domain" description="Thioredoxin" evidence="7">
    <location>
        <begin position="98"/>
        <end position="238"/>
    </location>
</feature>
<keyword evidence="5" id="KW-0676">Redox-active center</keyword>
<feature type="compositionally biased region" description="Low complexity" evidence="6">
    <location>
        <begin position="59"/>
        <end position="75"/>
    </location>
</feature>
<dbReference type="GO" id="GO:0016491">
    <property type="term" value="F:oxidoreductase activity"/>
    <property type="evidence" value="ECO:0007669"/>
    <property type="project" value="InterPro"/>
</dbReference>
<dbReference type="Pfam" id="PF08534">
    <property type="entry name" value="Redoxin"/>
    <property type="match status" value="1"/>
</dbReference>
<sequence>MTPPSRRPSCRSARPGKRSTGRATAWLVATVMVLVPLAGCSPQGAASGASVHSSTTVPASRTDSSSTASSARAAAGIPDCPAGGGGDATSSAEALGRAVVGEKLPDVVLSCIGGDREVSVRAALAGRPHVINLWASWCRPCRAEAPMLRTVSRQTPGVGFLGIDYGDRSSPDGISFAGAAGWRYPQLEDPDALTRRAWGVTGLPVTLLVAGDGTVVSRVDGAWTSAEALRAAIRTDLEAS</sequence>
<dbReference type="PANTHER" id="PTHR42852">
    <property type="entry name" value="THIOL:DISULFIDE INTERCHANGE PROTEIN DSBE"/>
    <property type="match status" value="1"/>
</dbReference>
<evidence type="ECO:0000313" key="9">
    <source>
        <dbReference type="Proteomes" id="UP000285875"/>
    </source>
</evidence>
<evidence type="ECO:0000259" key="7">
    <source>
        <dbReference type="PROSITE" id="PS51352"/>
    </source>
</evidence>
<dbReference type="CDD" id="cd02966">
    <property type="entry name" value="TlpA_like_family"/>
    <property type="match status" value="1"/>
</dbReference>
<gene>
    <name evidence="8" type="ORF">C0Z10_01630</name>
</gene>
<dbReference type="Gene3D" id="3.40.30.10">
    <property type="entry name" value="Glutaredoxin"/>
    <property type="match status" value="1"/>
</dbReference>
<dbReference type="InterPro" id="IPR036249">
    <property type="entry name" value="Thioredoxin-like_sf"/>
</dbReference>
<feature type="region of interest" description="Disordered" evidence="6">
    <location>
        <begin position="45"/>
        <end position="88"/>
    </location>
</feature>
<dbReference type="PROSITE" id="PS51352">
    <property type="entry name" value="THIOREDOXIN_2"/>
    <property type="match status" value="1"/>
</dbReference>
<dbReference type="EMBL" id="CP025570">
    <property type="protein sequence ID" value="AZZ38661.1"/>
    <property type="molecule type" value="Genomic_DNA"/>
</dbReference>
<dbReference type="Proteomes" id="UP000285875">
    <property type="component" value="Chromosome"/>
</dbReference>